<keyword evidence="1" id="KW-0472">Membrane</keyword>
<feature type="transmembrane region" description="Helical" evidence="1">
    <location>
        <begin position="35"/>
        <end position="56"/>
    </location>
</feature>
<keyword evidence="1" id="KW-1133">Transmembrane helix</keyword>
<accession>A0AAV3S6M5</accession>
<evidence type="ECO:0000313" key="2">
    <source>
        <dbReference type="EMBL" id="GAA0298326.1"/>
    </source>
</evidence>
<evidence type="ECO:0008006" key="4">
    <source>
        <dbReference type="Google" id="ProtNLM"/>
    </source>
</evidence>
<reference evidence="2 3" key="1">
    <citation type="journal article" date="2019" name="Int. J. Syst. Evol. Microbiol.">
        <title>The Global Catalogue of Microorganisms (GCM) 10K type strain sequencing project: providing services to taxonomists for standard genome sequencing and annotation.</title>
        <authorList>
            <consortium name="The Broad Institute Genomics Platform"/>
            <consortium name="The Broad Institute Genome Sequencing Center for Infectious Disease"/>
            <person name="Wu L."/>
            <person name="Ma J."/>
        </authorList>
    </citation>
    <scope>NUCLEOTIDE SEQUENCE [LARGE SCALE GENOMIC DNA]</scope>
    <source>
        <strain evidence="2 3">JCM 16330</strain>
    </source>
</reference>
<dbReference type="RefSeq" id="WP_211312341.1">
    <property type="nucleotide sequence ID" value="NZ_BAAABL010000041.1"/>
</dbReference>
<organism evidence="2 3">
    <name type="scientific">Halarchaeum salinum</name>
    <dbReference type="NCBI Taxonomy" id="489912"/>
    <lineage>
        <taxon>Archaea</taxon>
        <taxon>Methanobacteriati</taxon>
        <taxon>Methanobacteriota</taxon>
        <taxon>Stenosarchaea group</taxon>
        <taxon>Halobacteria</taxon>
        <taxon>Halobacteriales</taxon>
        <taxon>Halobacteriaceae</taxon>
    </lineage>
</organism>
<proteinExistence type="predicted"/>
<protein>
    <recommendedName>
        <fullName evidence="4">Cardiolipin synthase N-terminal domain-containing protein</fullName>
    </recommendedName>
</protein>
<dbReference type="AlphaFoldDB" id="A0AAV3S6M5"/>
<gene>
    <name evidence="2" type="ORF">GCM10009066_10700</name>
</gene>
<sequence>MAADGPLVLVLLLWGVLGLVAGAHAATHQRNGPFWFLAVALTGLLGAAVYVVLVLLGRDDAEAVDVDDPVTMTGEK</sequence>
<evidence type="ECO:0000313" key="3">
    <source>
        <dbReference type="Proteomes" id="UP001500837"/>
    </source>
</evidence>
<dbReference type="Proteomes" id="UP001500837">
    <property type="component" value="Unassembled WGS sequence"/>
</dbReference>
<dbReference type="EMBL" id="BAAABL010000041">
    <property type="protein sequence ID" value="GAA0298326.1"/>
    <property type="molecule type" value="Genomic_DNA"/>
</dbReference>
<keyword evidence="1" id="KW-0812">Transmembrane</keyword>
<evidence type="ECO:0000256" key="1">
    <source>
        <dbReference type="SAM" id="Phobius"/>
    </source>
</evidence>
<name>A0AAV3S6M5_9EURY</name>
<comment type="caution">
    <text evidence="2">The sequence shown here is derived from an EMBL/GenBank/DDBJ whole genome shotgun (WGS) entry which is preliminary data.</text>
</comment>
<keyword evidence="3" id="KW-1185">Reference proteome</keyword>